<dbReference type="InterPro" id="IPR053136">
    <property type="entry name" value="UTP_pyrophosphatase-like"/>
</dbReference>
<dbReference type="CDD" id="cd07344">
    <property type="entry name" value="M48_yhfN_like"/>
    <property type="match status" value="1"/>
</dbReference>
<accession>A0A0F5JL51</accession>
<feature type="domain" description="YgjP-like metallopeptidase" evidence="1">
    <location>
        <begin position="26"/>
        <end position="231"/>
    </location>
</feature>
<reference evidence="2 3" key="1">
    <citation type="submission" date="2013-04" db="EMBL/GenBank/DDBJ databases">
        <title>The Genome Sequence of Parabacteroides gordonii DSM 23371.</title>
        <authorList>
            <consortium name="The Broad Institute Genomics Platform"/>
            <person name="Earl A."/>
            <person name="Ward D."/>
            <person name="Feldgarden M."/>
            <person name="Gevers D."/>
            <person name="Martens E."/>
            <person name="Sakamoto M."/>
            <person name="Benno Y."/>
            <person name="Suzuki N."/>
            <person name="Matsunaga N."/>
            <person name="Koshihara K."/>
            <person name="Seki M."/>
            <person name="Komiya H."/>
            <person name="Walker B."/>
            <person name="Young S."/>
            <person name="Zeng Q."/>
            <person name="Gargeya S."/>
            <person name="Fitzgerald M."/>
            <person name="Haas B."/>
            <person name="Abouelleil A."/>
            <person name="Allen A.W."/>
            <person name="Alvarado L."/>
            <person name="Arachchi H.M."/>
            <person name="Berlin A.M."/>
            <person name="Chapman S.B."/>
            <person name="Gainer-Dewar J."/>
            <person name="Goldberg J."/>
            <person name="Griggs A."/>
            <person name="Gujja S."/>
            <person name="Hansen M."/>
            <person name="Howarth C."/>
            <person name="Imamovic A."/>
            <person name="Ireland A."/>
            <person name="Larimer J."/>
            <person name="McCowan C."/>
            <person name="Murphy C."/>
            <person name="Pearson M."/>
            <person name="Poon T.W."/>
            <person name="Priest M."/>
            <person name="Roberts A."/>
            <person name="Saif S."/>
            <person name="Shea T."/>
            <person name="Sisk P."/>
            <person name="Sykes S."/>
            <person name="Wortman J."/>
            <person name="Nusbaum C."/>
            <person name="Birren B."/>
        </authorList>
    </citation>
    <scope>NUCLEOTIDE SEQUENCE [LARGE SCALE GENOMIC DNA]</scope>
    <source>
        <strain evidence="2 3">MS-1</strain>
    </source>
</reference>
<dbReference type="Gene3D" id="3.30.2010.10">
    <property type="entry name" value="Metalloproteases ('zincins'), catalytic domain"/>
    <property type="match status" value="1"/>
</dbReference>
<sequence>MLNMEKKIHDNDLGTILLRTTPRATRYTLKISKGMITATMPVGGDERRMLAFIEENRQKLLAALKKHPARPLLDETTTLQATTFKLEIFCTDRTNYYMTLKDGILRIACPSGTRFESEKVQQLLKDLLEKALRHEAKRLLPDRLMTLAAKHNFTCTGVRIMNSKGRWGSCSTRRTINLSLSLMLLPWHLIDYVLLHELCHTIEMNHSDRFWKLLDSLTDNKALALRKELKNYHMF</sequence>
<dbReference type="PANTHER" id="PTHR30399:SF1">
    <property type="entry name" value="UTP PYROPHOSPHATASE"/>
    <property type="match status" value="1"/>
</dbReference>
<dbReference type="Proteomes" id="UP000033035">
    <property type="component" value="Unassembled WGS sequence"/>
</dbReference>
<evidence type="ECO:0000259" key="1">
    <source>
        <dbReference type="Pfam" id="PF01863"/>
    </source>
</evidence>
<dbReference type="PANTHER" id="PTHR30399">
    <property type="entry name" value="UNCHARACTERIZED PROTEIN YGJP"/>
    <property type="match status" value="1"/>
</dbReference>
<proteinExistence type="predicted"/>
<dbReference type="AlphaFoldDB" id="A0A0F5JL51"/>
<keyword evidence="3" id="KW-1185">Reference proteome</keyword>
<dbReference type="InterPro" id="IPR002725">
    <property type="entry name" value="YgjP-like_metallopeptidase"/>
</dbReference>
<evidence type="ECO:0000313" key="2">
    <source>
        <dbReference type="EMBL" id="KKB58449.1"/>
    </source>
</evidence>
<dbReference type="EMBL" id="AQHW01000009">
    <property type="protein sequence ID" value="KKB58449.1"/>
    <property type="molecule type" value="Genomic_DNA"/>
</dbReference>
<protein>
    <recommendedName>
        <fullName evidence="1">YgjP-like metallopeptidase domain-containing protein</fullName>
    </recommendedName>
</protein>
<evidence type="ECO:0000313" key="3">
    <source>
        <dbReference type="Proteomes" id="UP000033035"/>
    </source>
</evidence>
<gene>
    <name evidence="2" type="ORF">HMPREF1536_01326</name>
</gene>
<name>A0A0F5JL51_9BACT</name>
<comment type="caution">
    <text evidence="2">The sequence shown here is derived from an EMBL/GenBank/DDBJ whole genome shotgun (WGS) entry which is preliminary data.</text>
</comment>
<dbReference type="STRING" id="1203610.HMPREF1536_01326"/>
<organism evidence="2 3">
    <name type="scientific">Parabacteroides gordonii MS-1 = DSM 23371</name>
    <dbReference type="NCBI Taxonomy" id="1203610"/>
    <lineage>
        <taxon>Bacteria</taxon>
        <taxon>Pseudomonadati</taxon>
        <taxon>Bacteroidota</taxon>
        <taxon>Bacteroidia</taxon>
        <taxon>Bacteroidales</taxon>
        <taxon>Tannerellaceae</taxon>
        <taxon>Parabacteroides</taxon>
    </lineage>
</organism>
<dbReference type="Pfam" id="PF01863">
    <property type="entry name" value="YgjP-like"/>
    <property type="match status" value="1"/>
</dbReference>
<dbReference type="HOGENOM" id="CLU_065947_0_0_10"/>
<dbReference type="PATRIC" id="fig|1203610.3.peg.1355"/>